<evidence type="ECO:0000313" key="9">
    <source>
        <dbReference type="Proteomes" id="UP000825729"/>
    </source>
</evidence>
<protein>
    <recommendedName>
        <fullName evidence="4">2-oxoglutarate-dependent dioxygenase DAO</fullName>
    </recommendedName>
    <alternativeName>
        <fullName evidence="5">Protein DIOXYGENASE FOR AUXIN OXIDATION</fullName>
    </alternativeName>
</protein>
<evidence type="ECO:0000256" key="1">
    <source>
        <dbReference type="ARBA" id="ARBA00022723"/>
    </source>
</evidence>
<dbReference type="SUPFAM" id="SSF51197">
    <property type="entry name" value="Clavaminate synthase-like"/>
    <property type="match status" value="1"/>
</dbReference>
<organism evidence="8 9">
    <name type="scientific">Aristolochia fimbriata</name>
    <name type="common">White veined hardy Dutchman's pipe vine</name>
    <dbReference type="NCBI Taxonomy" id="158543"/>
    <lineage>
        <taxon>Eukaryota</taxon>
        <taxon>Viridiplantae</taxon>
        <taxon>Streptophyta</taxon>
        <taxon>Embryophyta</taxon>
        <taxon>Tracheophyta</taxon>
        <taxon>Spermatophyta</taxon>
        <taxon>Magnoliopsida</taxon>
        <taxon>Magnoliidae</taxon>
        <taxon>Piperales</taxon>
        <taxon>Aristolochiaceae</taxon>
        <taxon>Aristolochia</taxon>
    </lineage>
</organism>
<dbReference type="Pfam" id="PF03171">
    <property type="entry name" value="2OG-FeII_Oxy"/>
    <property type="match status" value="1"/>
</dbReference>
<dbReference type="GO" id="GO:0046872">
    <property type="term" value="F:metal ion binding"/>
    <property type="evidence" value="ECO:0007669"/>
    <property type="project" value="UniProtKB-KW"/>
</dbReference>
<dbReference type="InterPro" id="IPR027443">
    <property type="entry name" value="IPNS-like_sf"/>
</dbReference>
<comment type="function">
    <text evidence="3">2-oxoglutarate-dependent dioxygenase essential for auxin catabolism and maintenance of auxin homeostasis in reproductive organs. Catalyzes the irreversible oxidation of indole-3-acetic acid (IAA) to the biologically inactive 2-oxoindole-3-acetic acid (OxIAA).</text>
</comment>
<dbReference type="PANTHER" id="PTHR47990">
    <property type="entry name" value="2-OXOGLUTARATE (2OG) AND FE(II)-DEPENDENT OXYGENASE SUPERFAMILY PROTEIN-RELATED"/>
    <property type="match status" value="1"/>
</dbReference>
<accession>A0AAV7FGU2</accession>
<dbReference type="GO" id="GO:0016491">
    <property type="term" value="F:oxidoreductase activity"/>
    <property type="evidence" value="ECO:0007669"/>
    <property type="project" value="UniProtKB-KW"/>
</dbReference>
<evidence type="ECO:0000256" key="5">
    <source>
        <dbReference type="ARBA" id="ARBA00076740"/>
    </source>
</evidence>
<evidence type="ECO:0000259" key="7">
    <source>
        <dbReference type="PROSITE" id="PS51471"/>
    </source>
</evidence>
<dbReference type="AlphaFoldDB" id="A0AAV7FGU2"/>
<evidence type="ECO:0000256" key="3">
    <source>
        <dbReference type="ARBA" id="ARBA00054658"/>
    </source>
</evidence>
<dbReference type="FunFam" id="2.60.120.330:FF:000017">
    <property type="entry name" value="2-oxoglutarate-dependent dioxygenase DAO"/>
    <property type="match status" value="1"/>
</dbReference>
<dbReference type="InterPro" id="IPR005123">
    <property type="entry name" value="Oxoglu/Fe-dep_dioxygenase_dom"/>
</dbReference>
<dbReference type="Proteomes" id="UP000825729">
    <property type="component" value="Unassembled WGS sequence"/>
</dbReference>
<evidence type="ECO:0000256" key="4">
    <source>
        <dbReference type="ARBA" id="ARBA00074102"/>
    </source>
</evidence>
<comment type="caution">
    <text evidence="8">The sequence shown here is derived from an EMBL/GenBank/DDBJ whole genome shotgun (WGS) entry which is preliminary data.</text>
</comment>
<keyword evidence="6" id="KW-0560">Oxidoreductase</keyword>
<comment type="similarity">
    <text evidence="6">Belongs to the iron/ascorbate-dependent oxidoreductase family.</text>
</comment>
<dbReference type="InterPro" id="IPR026992">
    <property type="entry name" value="DIOX_N"/>
</dbReference>
<dbReference type="InterPro" id="IPR050231">
    <property type="entry name" value="Iron_ascorbate_oxido_reductase"/>
</dbReference>
<dbReference type="Pfam" id="PF14226">
    <property type="entry name" value="DIOX_N"/>
    <property type="match status" value="1"/>
</dbReference>
<dbReference type="PROSITE" id="PS51471">
    <property type="entry name" value="FE2OG_OXY"/>
    <property type="match status" value="1"/>
</dbReference>
<keyword evidence="9" id="KW-1185">Reference proteome</keyword>
<sequence>METTPEQIPFLDLWEASDDDEGMSDERWKEACREVRDACEKFGCFVVRPYDGVPRDVVEGLFRSMKPLFDLPLETKKKNTNPKPYFGYAGDSQVVPLYESFGVENATDLDASETFTKLMWPQGNPQFCQSLNSTSRKLLELEMTIRKMVFDSFGIGNQFDSHVRNTNSTLRVMKYKASPTSETAIGLLAHTDKNILTILCEDEPGLQVQSKRGDWIYLSPPKGSFIVIVGESLKVWSNGRFHAAKHRVVMNDRERYSCGLFSIPNDGWIMEVPAEMADTQHPLLFKPFNFTEYISFFYSKVDKPKENTVEAFAGISVN</sequence>
<name>A0AAV7FGU2_ARIFI</name>
<keyword evidence="2 6" id="KW-0408">Iron</keyword>
<dbReference type="InterPro" id="IPR044861">
    <property type="entry name" value="IPNS-like_FE2OG_OXY"/>
</dbReference>
<keyword evidence="1 6" id="KW-0479">Metal-binding</keyword>
<proteinExistence type="inferred from homology"/>
<gene>
    <name evidence="8" type="ORF">H6P81_003894</name>
</gene>
<dbReference type="Gene3D" id="2.60.120.330">
    <property type="entry name" value="B-lactam Antibiotic, Isopenicillin N Synthase, Chain"/>
    <property type="match status" value="1"/>
</dbReference>
<feature type="domain" description="Fe2OG dioxygenase" evidence="7">
    <location>
        <begin position="165"/>
        <end position="264"/>
    </location>
</feature>
<dbReference type="EMBL" id="JAINDJ010000002">
    <property type="protein sequence ID" value="KAG9459386.1"/>
    <property type="molecule type" value="Genomic_DNA"/>
</dbReference>
<evidence type="ECO:0000313" key="8">
    <source>
        <dbReference type="EMBL" id="KAG9459386.1"/>
    </source>
</evidence>
<reference evidence="8 9" key="1">
    <citation type="submission" date="2021-07" db="EMBL/GenBank/DDBJ databases">
        <title>The Aristolochia fimbriata genome: insights into angiosperm evolution, floral development and chemical biosynthesis.</title>
        <authorList>
            <person name="Jiao Y."/>
        </authorList>
    </citation>
    <scope>NUCLEOTIDE SEQUENCE [LARGE SCALE GENOMIC DNA]</scope>
    <source>
        <strain evidence="8">IBCAS-2021</strain>
        <tissue evidence="8">Leaf</tissue>
    </source>
</reference>
<evidence type="ECO:0000256" key="6">
    <source>
        <dbReference type="RuleBase" id="RU003682"/>
    </source>
</evidence>
<evidence type="ECO:0000256" key="2">
    <source>
        <dbReference type="ARBA" id="ARBA00023004"/>
    </source>
</evidence>